<evidence type="ECO:0000313" key="1">
    <source>
        <dbReference type="EMBL" id="QNN43893.1"/>
    </source>
</evidence>
<dbReference type="KEGG" id="proe:H9L23_07350"/>
<dbReference type="EMBL" id="CP060723">
    <property type="protein sequence ID" value="QNN43893.1"/>
    <property type="molecule type" value="Genomic_DNA"/>
</dbReference>
<gene>
    <name evidence="1" type="ORF">H9L23_07350</name>
</gene>
<accession>A0A7G9QKL8</accession>
<dbReference type="AlphaFoldDB" id="A0A7G9QKL8"/>
<dbReference type="Proteomes" id="UP000515806">
    <property type="component" value="Chromosome"/>
</dbReference>
<dbReference type="RefSeq" id="WP_187594349.1">
    <property type="nucleotide sequence ID" value="NZ_CP060723.1"/>
</dbReference>
<keyword evidence="2" id="KW-1185">Reference proteome</keyword>
<proteinExistence type="predicted"/>
<name>A0A7G9QKL8_9SPHI</name>
<protein>
    <recommendedName>
        <fullName evidence="3">DUF3078 domain-containing protein</fullName>
    </recommendedName>
</protein>
<sequence>MKRLLLTSFCFLCILFTYGQSKFIDGFTLRQSFQSKNDQAEPAVLSFTKPKDKSASWLVNAAIGYDFLKESKSVLSLSPYFEFHRNTLIDKIQNNWQAGISSEWQSRDLSQKKWSPIFITAFKYNEDNIKKNTSFQGNLYFTPVFKGKAKDPKYFWIPNNTSDFGNVFQFLYSPYIGLENENRIETKDENSAGSIYRALFRVTSIISLLPKDENLREKFEFNFDWQYRYDLNENIIELTQTEHNFITTSFNYTFFRSEDGKKTSKIGIDYTNGENPAKNFEKQSFYALSLKVKL</sequence>
<organism evidence="1 2">
    <name type="scientific">Pedobacter roseus</name>
    <dbReference type="NCBI Taxonomy" id="336820"/>
    <lineage>
        <taxon>Bacteria</taxon>
        <taxon>Pseudomonadati</taxon>
        <taxon>Bacteroidota</taxon>
        <taxon>Sphingobacteriia</taxon>
        <taxon>Sphingobacteriales</taxon>
        <taxon>Sphingobacteriaceae</taxon>
        <taxon>Pedobacter</taxon>
    </lineage>
</organism>
<reference evidence="1 2" key="1">
    <citation type="submission" date="2020-08" db="EMBL/GenBank/DDBJ databases">
        <title>Genome sequence of Pedobacter roseus KACC 11594T.</title>
        <authorList>
            <person name="Hyun D.-W."/>
            <person name="Bae J.-W."/>
        </authorList>
    </citation>
    <scope>NUCLEOTIDE SEQUENCE [LARGE SCALE GENOMIC DNA]</scope>
    <source>
        <strain evidence="1 2">KACC 11594</strain>
    </source>
</reference>
<evidence type="ECO:0000313" key="2">
    <source>
        <dbReference type="Proteomes" id="UP000515806"/>
    </source>
</evidence>
<evidence type="ECO:0008006" key="3">
    <source>
        <dbReference type="Google" id="ProtNLM"/>
    </source>
</evidence>